<sequence>MSEYIRVTEDENDEPIEIPSEDDGTVLLSTVTEFCMPPMLAGEIWCMLSTIQKITKEKWMRQMLHRQ</sequence>
<feature type="compositionally biased region" description="Acidic residues" evidence="1">
    <location>
        <begin position="10"/>
        <end position="21"/>
    </location>
</feature>
<evidence type="ECO:0000313" key="6">
    <source>
        <dbReference type="VGNC" id="VGNC:10944"/>
    </source>
</evidence>
<feature type="region of interest" description="Disordered" evidence="1">
    <location>
        <begin position="1"/>
        <end position="21"/>
    </location>
</feature>
<reference evidence="3 5" key="1">
    <citation type="journal article" date="2005" name="Nature">
        <title>Initial sequence of the chimpanzee genome and comparison with the human genome.</title>
        <authorList>
            <consortium name="Chimpanzee sequencing and analysis consortium"/>
        </authorList>
    </citation>
    <scope>NUCLEOTIDE SEQUENCE [LARGE SCALE GENOMIC DNA]</scope>
</reference>
<evidence type="ECO:0000259" key="2">
    <source>
        <dbReference type="Pfam" id="PF18694"/>
    </source>
</evidence>
<proteinExistence type="predicted"/>
<evidence type="ECO:0000256" key="1">
    <source>
        <dbReference type="SAM" id="MobiDB-lite"/>
    </source>
</evidence>
<dbReference type="Ensembl" id="ENSPTRT00000104209.1">
    <property type="protein sequence ID" value="ENSPTRP00000081930.1"/>
    <property type="gene ID" value="ENSPTRG00000048576.1"/>
</dbReference>
<dbReference type="Pfam" id="PF18694">
    <property type="entry name" value="TDP-43_N"/>
    <property type="match status" value="1"/>
</dbReference>
<evidence type="ECO:0000313" key="3">
    <source>
        <dbReference type="Ensembl" id="ENSPTRP00000072325.1"/>
    </source>
</evidence>
<keyword evidence="5" id="KW-1185">Reference proteome</keyword>
<dbReference type="InterPro" id="IPR041105">
    <property type="entry name" value="TDP-43_N"/>
</dbReference>
<dbReference type="VGNC" id="VGNC:10944">
    <property type="gene designation" value="TARDBP"/>
</dbReference>
<dbReference type="EMBL" id="AC193863">
    <property type="status" value="NOT_ANNOTATED_CDS"/>
    <property type="molecule type" value="Genomic_DNA"/>
</dbReference>
<accession>A0A2I3SY60</accession>
<gene>
    <name evidence="3 6" type="primary">TARDBP</name>
</gene>
<feature type="domain" description="TAR DNA-binding protein 43 N-terminal" evidence="2">
    <location>
        <begin position="4"/>
        <end position="33"/>
    </location>
</feature>
<protein>
    <submittedName>
        <fullName evidence="4">TAR DNA binding protein</fullName>
    </submittedName>
</protein>
<dbReference type="Bgee" id="ENSPTRG00000000136">
    <property type="expression patterns" value="Expressed in fibroblast and 21 other cell types or tissues"/>
</dbReference>
<dbReference type="Proteomes" id="UP000002277">
    <property type="component" value="Chromosome 1"/>
</dbReference>
<dbReference type="GeneTree" id="ENSGT00940000154343"/>
<dbReference type="Ensembl" id="ENSPTRT00000105640.1">
    <property type="protein sequence ID" value="ENSPTRP00000072325.1"/>
    <property type="gene ID" value="ENSPTRG00000000136.6"/>
</dbReference>
<evidence type="ECO:0000313" key="4">
    <source>
        <dbReference type="Ensembl" id="ENSPTRP00000081930.1"/>
    </source>
</evidence>
<evidence type="ECO:0000313" key="5">
    <source>
        <dbReference type="Proteomes" id="UP000002277"/>
    </source>
</evidence>
<dbReference type="AlphaFoldDB" id="A0A2I3SY60"/>
<name>A0A2I3SY60_PANTR</name>
<reference evidence="4" key="2">
    <citation type="submission" date="2025-05" db="UniProtKB">
        <authorList>
            <consortium name="Ensembl"/>
        </authorList>
    </citation>
    <scope>IDENTIFICATION</scope>
</reference>
<organism evidence="4 5">
    <name type="scientific">Pan troglodytes</name>
    <name type="common">Chimpanzee</name>
    <dbReference type="NCBI Taxonomy" id="9598"/>
    <lineage>
        <taxon>Eukaryota</taxon>
        <taxon>Metazoa</taxon>
        <taxon>Chordata</taxon>
        <taxon>Craniata</taxon>
        <taxon>Vertebrata</taxon>
        <taxon>Euteleostomi</taxon>
        <taxon>Mammalia</taxon>
        <taxon>Eutheria</taxon>
        <taxon>Euarchontoglires</taxon>
        <taxon>Primates</taxon>
        <taxon>Haplorrhini</taxon>
        <taxon>Catarrhini</taxon>
        <taxon>Hominidae</taxon>
        <taxon>Pan</taxon>
    </lineage>
</organism>